<dbReference type="InterPro" id="IPR003711">
    <property type="entry name" value="CarD-like/TRCF_RID"/>
</dbReference>
<dbReference type="SUPFAM" id="SSF141259">
    <property type="entry name" value="CarD-like"/>
    <property type="match status" value="1"/>
</dbReference>
<keyword evidence="3" id="KW-0547">Nucleotide-binding</keyword>
<dbReference type="PANTHER" id="PTHR47964">
    <property type="entry name" value="ATP-DEPENDENT DNA HELICASE HOMOLOG RECG, CHLOROPLASTIC"/>
    <property type="match status" value="1"/>
</dbReference>
<feature type="domain" description="Helicase ATP-binding" evidence="10">
    <location>
        <begin position="590"/>
        <end position="751"/>
    </location>
</feature>
<dbReference type="GO" id="GO:0003678">
    <property type="term" value="F:DNA helicase activity"/>
    <property type="evidence" value="ECO:0007669"/>
    <property type="project" value="TreeGrafter"/>
</dbReference>
<evidence type="ECO:0000256" key="1">
    <source>
        <dbReference type="ARBA" id="ARBA00004496"/>
    </source>
</evidence>
<dbReference type="InterPro" id="IPR011545">
    <property type="entry name" value="DEAD/DEAH_box_helicase_dom"/>
</dbReference>
<dbReference type="Pfam" id="PF00270">
    <property type="entry name" value="DEAD"/>
    <property type="match status" value="1"/>
</dbReference>
<keyword evidence="8" id="KW-0238">DNA-binding</keyword>
<dbReference type="InterPro" id="IPR027417">
    <property type="entry name" value="P-loop_NTPase"/>
</dbReference>
<dbReference type="PROSITE" id="PS51192">
    <property type="entry name" value="HELICASE_ATP_BIND_1"/>
    <property type="match status" value="1"/>
</dbReference>
<dbReference type="Pfam" id="PF17757">
    <property type="entry name" value="UvrB_inter"/>
    <property type="match status" value="1"/>
</dbReference>
<sequence length="756" mass="82340">VPNTSLTLQALLKAAAARAGFGEPGSSLGGLSPAAKGFAIAGAAGGGSQVVVVPTDGDVDQMTADIRFFLGGMESLSSYDLGRSVLPFPSHEVDPYRGLAPHFDVASARGQALHALARGSARVVVAAAAALVPRLSPPSRILTAGRGLVVGALLEPPALGDQLADAGFTPEDPVEAHGEFCVRGGVVDFFPAGDDQPIRAEFAGDSLESLRRFDPSTQRSTQSLDRADIVLLRELFELEDGDGMELDRSAWFGDYLTQGSGARVYLSEADESRRTVAACLRQAATGFADAEARGESALPPEELLVDGQTLEAWLDTAARLEQLWEDQGSARRVRHVACQPVVEFHGRFGDWTEEIVRSRERGETVLLVAGTIGRAERVIELLADYDVRGQLIDRANEGPDAALLVTTGQLTRGFRLPDAGVQVFAEPDVFDEERRVRGRRNNPSQSFVSDFRDLKVGDPVVHVDHGVAMFVGLKQIPVGLEQHEFMELRYAGQDKLFVPVQQLDLLQKYTGSTKASLDRLGGASWAKTKTKVRKAMRDMAEELLKLYASRRAIPGHAFGADAHWHREFGDAFEYELTAGQEAAIADIRRDMEAPTPMDRLLCGDVGYGKTEVAMRAAFKAVMDGKQVGILAPTTVLAFQHYKTLTDRFAAFPVRIDLVSRFRGRAEQKQSLGELASGRLDIIIGTHRLLSKDVRFRDLGLLVVDEEQRFGVAHKERIKQMRRRGDVLTMTATPIPRTLNMSLVGIRDMSVIETPPK</sequence>
<dbReference type="Gene3D" id="3.30.2060.10">
    <property type="entry name" value="Penicillin-binding protein 1b domain"/>
    <property type="match status" value="1"/>
</dbReference>
<evidence type="ECO:0000256" key="4">
    <source>
        <dbReference type="ARBA" id="ARBA00022763"/>
    </source>
</evidence>
<evidence type="ECO:0000256" key="8">
    <source>
        <dbReference type="ARBA" id="ARBA00023125"/>
    </source>
</evidence>
<protein>
    <recommendedName>
        <fullName evidence="10">Helicase ATP-binding domain-containing protein</fullName>
    </recommendedName>
</protein>
<dbReference type="Pfam" id="PF21132">
    <property type="entry name" value="MFD_D3"/>
    <property type="match status" value="1"/>
</dbReference>
<dbReference type="FunFam" id="3.40.50.300:FF:000546">
    <property type="entry name" value="Transcription-repair-coupling factor"/>
    <property type="match status" value="1"/>
</dbReference>
<keyword evidence="4" id="KW-0227">DNA damage</keyword>
<dbReference type="InterPro" id="IPR048635">
    <property type="entry name" value="MFD_D3"/>
</dbReference>
<dbReference type="GO" id="GO:0006281">
    <property type="term" value="P:DNA repair"/>
    <property type="evidence" value="ECO:0007669"/>
    <property type="project" value="UniProtKB-KW"/>
</dbReference>
<keyword evidence="7" id="KW-0067">ATP-binding</keyword>
<feature type="non-terminal residue" evidence="11">
    <location>
        <position position="1"/>
    </location>
</feature>
<proteinExistence type="predicted"/>
<evidence type="ECO:0000256" key="2">
    <source>
        <dbReference type="ARBA" id="ARBA00022490"/>
    </source>
</evidence>
<dbReference type="InterPro" id="IPR047112">
    <property type="entry name" value="RecG/Mfd"/>
</dbReference>
<gene>
    <name evidence="11" type="ORF">METZ01_LOCUS59429</name>
</gene>
<dbReference type="Gene3D" id="2.40.10.170">
    <property type="match status" value="1"/>
</dbReference>
<dbReference type="PANTHER" id="PTHR47964:SF1">
    <property type="entry name" value="ATP-DEPENDENT DNA HELICASE HOMOLOG RECG, CHLOROPLASTIC"/>
    <property type="match status" value="1"/>
</dbReference>
<dbReference type="Gene3D" id="3.40.50.300">
    <property type="entry name" value="P-loop containing nucleotide triphosphate hydrolases"/>
    <property type="match status" value="1"/>
</dbReference>
<dbReference type="GO" id="GO:0005524">
    <property type="term" value="F:ATP binding"/>
    <property type="evidence" value="ECO:0007669"/>
    <property type="project" value="UniProtKB-KW"/>
</dbReference>
<dbReference type="EMBL" id="UINC01003467">
    <property type="protein sequence ID" value="SVA06575.1"/>
    <property type="molecule type" value="Genomic_DNA"/>
</dbReference>
<evidence type="ECO:0000259" key="10">
    <source>
        <dbReference type="PROSITE" id="PS51192"/>
    </source>
</evidence>
<evidence type="ECO:0000256" key="6">
    <source>
        <dbReference type="ARBA" id="ARBA00022806"/>
    </source>
</evidence>
<dbReference type="InterPro" id="IPR041471">
    <property type="entry name" value="UvrB_inter"/>
</dbReference>
<dbReference type="Gene3D" id="3.40.50.11180">
    <property type="match status" value="1"/>
</dbReference>
<dbReference type="InterPro" id="IPR036101">
    <property type="entry name" value="CarD-like/TRCF_RID_sf"/>
</dbReference>
<keyword evidence="6" id="KW-0347">Helicase</keyword>
<keyword evidence="9" id="KW-0234">DNA repair</keyword>
<name>A0A381SRB7_9ZZZZ</name>
<dbReference type="SMART" id="SM01058">
    <property type="entry name" value="CarD_TRCF"/>
    <property type="match status" value="1"/>
</dbReference>
<dbReference type="GO" id="GO:0016787">
    <property type="term" value="F:hydrolase activity"/>
    <property type="evidence" value="ECO:0007669"/>
    <property type="project" value="UniProtKB-KW"/>
</dbReference>
<reference evidence="11" key="1">
    <citation type="submission" date="2018-05" db="EMBL/GenBank/DDBJ databases">
        <authorList>
            <person name="Lanie J.A."/>
            <person name="Ng W.-L."/>
            <person name="Kazmierczak K.M."/>
            <person name="Andrzejewski T.M."/>
            <person name="Davidsen T.M."/>
            <person name="Wayne K.J."/>
            <person name="Tettelin H."/>
            <person name="Glass J.I."/>
            <person name="Rusch D."/>
            <person name="Podicherti R."/>
            <person name="Tsui H.-C.T."/>
            <person name="Winkler M.E."/>
        </authorList>
    </citation>
    <scope>NUCLEOTIDE SEQUENCE</scope>
</reference>
<dbReference type="SMART" id="SM00487">
    <property type="entry name" value="DEXDc"/>
    <property type="match status" value="1"/>
</dbReference>
<accession>A0A381SRB7</accession>
<comment type="subcellular location">
    <subcellularLocation>
        <location evidence="1">Cytoplasm</location>
    </subcellularLocation>
</comment>
<dbReference type="GO" id="GO:0003677">
    <property type="term" value="F:DNA binding"/>
    <property type="evidence" value="ECO:0007669"/>
    <property type="project" value="UniProtKB-KW"/>
</dbReference>
<organism evidence="11">
    <name type="scientific">marine metagenome</name>
    <dbReference type="NCBI Taxonomy" id="408172"/>
    <lineage>
        <taxon>unclassified sequences</taxon>
        <taxon>metagenomes</taxon>
        <taxon>ecological metagenomes</taxon>
    </lineage>
</organism>
<dbReference type="CDD" id="cd17991">
    <property type="entry name" value="DEXHc_TRCF"/>
    <property type="match status" value="1"/>
</dbReference>
<evidence type="ECO:0000256" key="7">
    <source>
        <dbReference type="ARBA" id="ARBA00022840"/>
    </source>
</evidence>
<evidence type="ECO:0000256" key="5">
    <source>
        <dbReference type="ARBA" id="ARBA00022801"/>
    </source>
</evidence>
<dbReference type="SUPFAM" id="SSF52540">
    <property type="entry name" value="P-loop containing nucleoside triphosphate hydrolases"/>
    <property type="match status" value="3"/>
</dbReference>
<evidence type="ECO:0000256" key="9">
    <source>
        <dbReference type="ARBA" id="ARBA00023204"/>
    </source>
</evidence>
<keyword evidence="2" id="KW-0963">Cytoplasm</keyword>
<dbReference type="Pfam" id="PF02559">
    <property type="entry name" value="CarD_TRCF_RID"/>
    <property type="match status" value="1"/>
</dbReference>
<dbReference type="GO" id="GO:0005737">
    <property type="term" value="C:cytoplasm"/>
    <property type="evidence" value="ECO:0007669"/>
    <property type="project" value="UniProtKB-SubCell"/>
</dbReference>
<evidence type="ECO:0000256" key="3">
    <source>
        <dbReference type="ARBA" id="ARBA00022741"/>
    </source>
</evidence>
<evidence type="ECO:0000313" key="11">
    <source>
        <dbReference type="EMBL" id="SVA06575.1"/>
    </source>
</evidence>
<feature type="non-terminal residue" evidence="11">
    <location>
        <position position="756"/>
    </location>
</feature>
<dbReference type="InterPro" id="IPR014001">
    <property type="entry name" value="Helicase_ATP-bd"/>
</dbReference>
<dbReference type="AlphaFoldDB" id="A0A381SRB7"/>
<keyword evidence="5" id="KW-0378">Hydrolase</keyword>